<feature type="region of interest" description="Disordered" evidence="1">
    <location>
        <begin position="29"/>
        <end position="55"/>
    </location>
</feature>
<gene>
    <name evidence="2" type="ORF">DILT_LOCUS10762</name>
</gene>
<sequence>MVTRKGANCKKLLHQSSYEASQLSVDVATRLPPPLPKPLPPPPFSRRKQLHRRGASDGSVLALFPDVRHSQSLGDLIQPTLPSPPVNLQTTPPVPFFSYPAAPLNSKFSGPATQPRPVLEFLDGSGVPAACTAEPCMLDADLFGAAFDAIRSEAKGLSTS</sequence>
<dbReference type="Proteomes" id="UP000281553">
    <property type="component" value="Unassembled WGS sequence"/>
</dbReference>
<reference evidence="2 3" key="1">
    <citation type="submission" date="2018-11" db="EMBL/GenBank/DDBJ databases">
        <authorList>
            <consortium name="Pathogen Informatics"/>
        </authorList>
    </citation>
    <scope>NUCLEOTIDE SEQUENCE [LARGE SCALE GENOMIC DNA]</scope>
</reference>
<dbReference type="AlphaFoldDB" id="A0A3P7MAJ9"/>
<evidence type="ECO:0000256" key="1">
    <source>
        <dbReference type="SAM" id="MobiDB-lite"/>
    </source>
</evidence>
<evidence type="ECO:0000313" key="3">
    <source>
        <dbReference type="Proteomes" id="UP000281553"/>
    </source>
</evidence>
<accession>A0A3P7MAJ9</accession>
<organism evidence="2 3">
    <name type="scientific">Dibothriocephalus latus</name>
    <name type="common">Fish tapeworm</name>
    <name type="synonym">Diphyllobothrium latum</name>
    <dbReference type="NCBI Taxonomy" id="60516"/>
    <lineage>
        <taxon>Eukaryota</taxon>
        <taxon>Metazoa</taxon>
        <taxon>Spiralia</taxon>
        <taxon>Lophotrochozoa</taxon>
        <taxon>Platyhelminthes</taxon>
        <taxon>Cestoda</taxon>
        <taxon>Eucestoda</taxon>
        <taxon>Diphyllobothriidea</taxon>
        <taxon>Diphyllobothriidae</taxon>
        <taxon>Dibothriocephalus</taxon>
    </lineage>
</organism>
<keyword evidence="3" id="KW-1185">Reference proteome</keyword>
<feature type="compositionally biased region" description="Pro residues" evidence="1">
    <location>
        <begin position="31"/>
        <end position="44"/>
    </location>
</feature>
<name>A0A3P7MAJ9_DIBLA</name>
<protein>
    <submittedName>
        <fullName evidence="2">Uncharacterized protein</fullName>
    </submittedName>
</protein>
<dbReference type="EMBL" id="UYRU01060821">
    <property type="protein sequence ID" value="VDN14931.1"/>
    <property type="molecule type" value="Genomic_DNA"/>
</dbReference>
<evidence type="ECO:0000313" key="2">
    <source>
        <dbReference type="EMBL" id="VDN14931.1"/>
    </source>
</evidence>
<proteinExistence type="predicted"/>